<keyword evidence="8" id="KW-1185">Reference proteome</keyword>
<evidence type="ECO:0000256" key="1">
    <source>
        <dbReference type="ARBA" id="ARBA00006432"/>
    </source>
</evidence>
<dbReference type="Proteomes" id="UP000198378">
    <property type="component" value="Unassembled WGS sequence"/>
</dbReference>
<dbReference type="KEGG" id="gtm:GT3921_05410"/>
<evidence type="ECO:0000256" key="2">
    <source>
        <dbReference type="ARBA" id="ARBA00013275"/>
    </source>
</evidence>
<evidence type="ECO:0000256" key="4">
    <source>
        <dbReference type="ARBA" id="ARBA00022741"/>
    </source>
</evidence>
<dbReference type="EC" id="6.2.1.1" evidence="2"/>
<name>A0A226Q9W2_9BACL</name>
<comment type="similarity">
    <text evidence="1">Belongs to the ATP-dependent AMP-binding enzyme family.</text>
</comment>
<gene>
    <name evidence="7" type="ORF">B9L19_04145</name>
</gene>
<protein>
    <recommendedName>
        <fullName evidence="2">acetate--CoA ligase</fullName>
        <ecNumber evidence="2">6.2.1.1</ecNumber>
    </recommendedName>
</protein>
<dbReference type="InterPro" id="IPR000873">
    <property type="entry name" value="AMP-dep_synth/lig_dom"/>
</dbReference>
<dbReference type="Gene3D" id="3.30.300.30">
    <property type="match status" value="1"/>
</dbReference>
<dbReference type="PANTHER" id="PTHR24095:SF14">
    <property type="entry name" value="ACETYL-COENZYME A SYNTHETASE 1"/>
    <property type="match status" value="1"/>
</dbReference>
<keyword evidence="5" id="KW-0067">ATP-binding</keyword>
<dbReference type="CDD" id="cd05969">
    <property type="entry name" value="MACS_like_4"/>
    <property type="match status" value="1"/>
</dbReference>
<dbReference type="Pfam" id="PF00501">
    <property type="entry name" value="AMP-binding"/>
    <property type="match status" value="1"/>
</dbReference>
<sequence length="571" mass="64888">MNTERLPVIQGDYNLKNYEETYKQFQWSEVEKEFSWHETGRVNMAYEAIDRHAESFRKNKVALYYRDAVRNEKYTFKEMKEMSNKVANVLKQAADIQKGDRVFVFMPRSPELYFAVLGIIKTGAIVGPLFEAFMEGAVRDRLEDSGAKAIITTPELLPRVPVGDLPELKCVFLVGDGIVEEGPYIDLKKRMNEASKHFDIEWVDRQDGLILHYTSGSTGKPKGVLHVHNAMIQHYQTAKWVLDLKEDDIYWCTADPGWVTGTSYGIFGPWLCGASSVIVGGRFSPDAWYQTIQDFGVTVWYSAPTAFRMLMGAGDEVVKKYDLSSLRHILSVGEPLNPEVIRWGMKVFGRRIHDTWWMTETGGHLICNYPCMEIKPGSMGKPIPGVEAAIIDDQGNVLPPYRMGNLAIKKGWPSMMKTIWNNPQKYESYFIGDWYVSGDSAYMDEDGYFWFQGRVDDVINTSGERVGPFEVESKLVEHPAVAEAGVIGKPDPVRGEIIKAFIALREGYEPSEELKEDIRQFVKKGLAAHAAPREIEFRDKLPKTRSGKIMRRVLKAWELNLPTGDLSTMED</sequence>
<dbReference type="EMBL" id="NEWK01000001">
    <property type="protein sequence ID" value="OXB89276.1"/>
    <property type="molecule type" value="Genomic_DNA"/>
</dbReference>
<proteinExistence type="inferred from homology"/>
<dbReference type="PANTHER" id="PTHR24095">
    <property type="entry name" value="ACETYL-COENZYME A SYNTHETASE"/>
    <property type="match status" value="1"/>
</dbReference>
<evidence type="ECO:0000313" key="8">
    <source>
        <dbReference type="Proteomes" id="UP000198378"/>
    </source>
</evidence>
<organism evidence="7 8">
    <name type="scientific">Geobacillus thermocatenulatus</name>
    <dbReference type="NCBI Taxonomy" id="33938"/>
    <lineage>
        <taxon>Bacteria</taxon>
        <taxon>Bacillati</taxon>
        <taxon>Bacillota</taxon>
        <taxon>Bacilli</taxon>
        <taxon>Bacillales</taxon>
        <taxon>Anoxybacillaceae</taxon>
        <taxon>Geobacillus</taxon>
        <taxon>Geobacillus thermoleovorans group</taxon>
    </lineage>
</organism>
<keyword evidence="3 7" id="KW-0436">Ligase</keyword>
<dbReference type="PROSITE" id="PS00455">
    <property type="entry name" value="AMP_BINDING"/>
    <property type="match status" value="1"/>
</dbReference>
<evidence type="ECO:0000256" key="3">
    <source>
        <dbReference type="ARBA" id="ARBA00022598"/>
    </source>
</evidence>
<dbReference type="GO" id="GO:0005524">
    <property type="term" value="F:ATP binding"/>
    <property type="evidence" value="ECO:0007669"/>
    <property type="project" value="UniProtKB-KW"/>
</dbReference>
<evidence type="ECO:0000256" key="6">
    <source>
        <dbReference type="ARBA" id="ARBA00022990"/>
    </source>
</evidence>
<keyword evidence="4" id="KW-0547">Nucleotide-binding</keyword>
<dbReference type="NCBIfam" id="NF003313">
    <property type="entry name" value="PRK04319.1"/>
    <property type="match status" value="1"/>
</dbReference>
<dbReference type="FunFam" id="3.30.300.30:FF:000005">
    <property type="entry name" value="Acyl-coenzyme A synthetase ACSM5, mitochondrial"/>
    <property type="match status" value="1"/>
</dbReference>
<dbReference type="InterPro" id="IPR025110">
    <property type="entry name" value="AMP-bd_C"/>
</dbReference>
<comment type="caution">
    <text evidence="7">The sequence shown here is derived from an EMBL/GenBank/DDBJ whole genome shotgun (WGS) entry which is preliminary data.</text>
</comment>
<evidence type="ECO:0000313" key="7">
    <source>
        <dbReference type="EMBL" id="OXB89276.1"/>
    </source>
</evidence>
<keyword evidence="6" id="KW-0007">Acetylation</keyword>
<dbReference type="GO" id="GO:0006085">
    <property type="term" value="P:acetyl-CoA biosynthetic process"/>
    <property type="evidence" value="ECO:0007669"/>
    <property type="project" value="TreeGrafter"/>
</dbReference>
<dbReference type="GO" id="GO:0005829">
    <property type="term" value="C:cytosol"/>
    <property type="evidence" value="ECO:0007669"/>
    <property type="project" value="TreeGrafter"/>
</dbReference>
<dbReference type="Gene3D" id="3.40.50.12780">
    <property type="entry name" value="N-terminal domain of ligase-like"/>
    <property type="match status" value="1"/>
</dbReference>
<dbReference type="InterPro" id="IPR042099">
    <property type="entry name" value="ANL_N_sf"/>
</dbReference>
<dbReference type="GO" id="GO:0003987">
    <property type="term" value="F:acetate-CoA ligase activity"/>
    <property type="evidence" value="ECO:0007669"/>
    <property type="project" value="UniProtKB-EC"/>
</dbReference>
<dbReference type="AlphaFoldDB" id="A0A226Q9W2"/>
<dbReference type="SUPFAM" id="SSF56801">
    <property type="entry name" value="Acetyl-CoA synthetase-like"/>
    <property type="match status" value="1"/>
</dbReference>
<evidence type="ECO:0000256" key="5">
    <source>
        <dbReference type="ARBA" id="ARBA00022840"/>
    </source>
</evidence>
<reference evidence="7 8" key="1">
    <citation type="submission" date="2017-05" db="EMBL/GenBank/DDBJ databases">
        <title>The genome sequence of Geobacillus thermocatenulatus DSM 730.</title>
        <authorList>
            <person name="Ramaloko W.T."/>
            <person name="Koen N."/>
            <person name="Polliack S."/>
            <person name="Aliyu H."/>
            <person name="Lebre P."/>
            <person name="Mohr T."/>
            <person name="Oswald F."/>
            <person name="Zwick M."/>
            <person name="Neumann A."/>
            <person name="Syldatk C."/>
            <person name="Cowan D."/>
            <person name="De Maayer P."/>
        </authorList>
    </citation>
    <scope>NUCLEOTIDE SEQUENCE [LARGE SCALE GENOMIC DNA]</scope>
    <source>
        <strain evidence="7 8">BGSC 93A1</strain>
    </source>
</reference>
<dbReference type="Pfam" id="PF13193">
    <property type="entry name" value="AMP-binding_C"/>
    <property type="match status" value="1"/>
</dbReference>
<dbReference type="InterPro" id="IPR045851">
    <property type="entry name" value="AMP-bd_C_sf"/>
</dbReference>
<dbReference type="RefSeq" id="WP_047752644.1">
    <property type="nucleotide sequence ID" value="NZ_CP018058.1"/>
</dbReference>
<dbReference type="InterPro" id="IPR020845">
    <property type="entry name" value="AMP-binding_CS"/>
</dbReference>
<accession>A0A226Q9W2</accession>